<keyword evidence="3" id="KW-1185">Reference proteome</keyword>
<dbReference type="AlphaFoldDB" id="A0A1H7KFA6"/>
<evidence type="ECO:0000256" key="1">
    <source>
        <dbReference type="SAM" id="SignalP"/>
    </source>
</evidence>
<keyword evidence="1" id="KW-0732">Signal</keyword>
<name>A0A1H7KFA6_9FIRM</name>
<protein>
    <recommendedName>
        <fullName evidence="4">Lipoprotein</fullName>
    </recommendedName>
</protein>
<dbReference type="EMBL" id="FNZX01000012">
    <property type="protein sequence ID" value="SEK85194.1"/>
    <property type="molecule type" value="Genomic_DNA"/>
</dbReference>
<accession>A0A1H7KFA6</accession>
<gene>
    <name evidence="2" type="ORF">SAMN02910377_02013</name>
</gene>
<dbReference type="RefSeq" id="WP_074791533.1">
    <property type="nucleotide sequence ID" value="NZ_FNZX01000012.1"/>
</dbReference>
<sequence>MKRSINIITKRAVLTASLACAISITACSQDSTGADADTKDILTKLALGDTSVLKDGQQEEWYIPDFQSDEFTYEYTLLDLDGDGKEEMIIQMENQPEGFSSVFHVEDNKVVCWFSDSLEQTCFDYPLDNGSMVEEYNYGGSITYNIFKYDATGETEPITELFVREDNNGDESIKCPEFLIDGNEVSKEKFEQELKSQILDHQLDSSAWTKI</sequence>
<evidence type="ECO:0008006" key="4">
    <source>
        <dbReference type="Google" id="ProtNLM"/>
    </source>
</evidence>
<organism evidence="2 3">
    <name type="scientific">Pseudobutyrivibrio ruminis</name>
    <dbReference type="NCBI Taxonomy" id="46206"/>
    <lineage>
        <taxon>Bacteria</taxon>
        <taxon>Bacillati</taxon>
        <taxon>Bacillota</taxon>
        <taxon>Clostridia</taxon>
        <taxon>Lachnospirales</taxon>
        <taxon>Lachnospiraceae</taxon>
        <taxon>Pseudobutyrivibrio</taxon>
    </lineage>
</organism>
<dbReference type="Proteomes" id="UP000182321">
    <property type="component" value="Unassembled WGS sequence"/>
</dbReference>
<evidence type="ECO:0000313" key="2">
    <source>
        <dbReference type="EMBL" id="SEK85194.1"/>
    </source>
</evidence>
<evidence type="ECO:0000313" key="3">
    <source>
        <dbReference type="Proteomes" id="UP000182321"/>
    </source>
</evidence>
<dbReference type="PROSITE" id="PS51257">
    <property type="entry name" value="PROKAR_LIPOPROTEIN"/>
    <property type="match status" value="1"/>
</dbReference>
<feature type="chain" id="PRO_5039607622" description="Lipoprotein" evidence="1">
    <location>
        <begin position="29"/>
        <end position="211"/>
    </location>
</feature>
<reference evidence="3" key="1">
    <citation type="submission" date="2016-10" db="EMBL/GenBank/DDBJ databases">
        <authorList>
            <person name="Varghese N."/>
        </authorList>
    </citation>
    <scope>NUCLEOTIDE SEQUENCE [LARGE SCALE GENOMIC DNA]</scope>
    <source>
        <strain evidence="3">ACV-9</strain>
    </source>
</reference>
<proteinExistence type="predicted"/>
<feature type="signal peptide" evidence="1">
    <location>
        <begin position="1"/>
        <end position="28"/>
    </location>
</feature>